<dbReference type="EMBL" id="NHTK01001185">
    <property type="protein sequence ID" value="PPR02169.1"/>
    <property type="molecule type" value="Genomic_DNA"/>
</dbReference>
<evidence type="ECO:0000256" key="4">
    <source>
        <dbReference type="ARBA" id="ARBA00022547"/>
    </source>
</evidence>
<evidence type="ECO:0000256" key="3">
    <source>
        <dbReference type="ARBA" id="ARBA00022448"/>
    </source>
</evidence>
<protein>
    <submittedName>
        <fullName evidence="10">Uncharacterized protein</fullName>
    </submittedName>
</protein>
<dbReference type="InterPro" id="IPR006808">
    <property type="entry name" value="ATP_synth_F0_gsu_mt"/>
</dbReference>
<evidence type="ECO:0000256" key="5">
    <source>
        <dbReference type="ARBA" id="ARBA00022781"/>
    </source>
</evidence>
<evidence type="ECO:0000256" key="7">
    <source>
        <dbReference type="ARBA" id="ARBA00023128"/>
    </source>
</evidence>
<name>A0A409YGM7_9AGAR</name>
<keyword evidence="6" id="KW-0406">Ion transport</keyword>
<dbReference type="AlphaFoldDB" id="A0A409YGM7"/>
<dbReference type="Proteomes" id="UP000284842">
    <property type="component" value="Unassembled WGS sequence"/>
</dbReference>
<dbReference type="GO" id="GO:0015078">
    <property type="term" value="F:proton transmembrane transporter activity"/>
    <property type="evidence" value="ECO:0007669"/>
    <property type="project" value="InterPro"/>
</dbReference>
<evidence type="ECO:0000256" key="1">
    <source>
        <dbReference type="ARBA" id="ARBA00004325"/>
    </source>
</evidence>
<keyword evidence="11" id="KW-1185">Reference proteome</keyword>
<keyword evidence="9" id="KW-0066">ATP synthesis</keyword>
<organism evidence="10 11">
    <name type="scientific">Panaeolus cyanescens</name>
    <dbReference type="NCBI Taxonomy" id="181874"/>
    <lineage>
        <taxon>Eukaryota</taxon>
        <taxon>Fungi</taxon>
        <taxon>Dikarya</taxon>
        <taxon>Basidiomycota</taxon>
        <taxon>Agaricomycotina</taxon>
        <taxon>Agaricomycetes</taxon>
        <taxon>Agaricomycetidae</taxon>
        <taxon>Agaricales</taxon>
        <taxon>Agaricineae</taxon>
        <taxon>Galeropsidaceae</taxon>
        <taxon>Panaeolus</taxon>
    </lineage>
</organism>
<evidence type="ECO:0000313" key="11">
    <source>
        <dbReference type="Proteomes" id="UP000284842"/>
    </source>
</evidence>
<keyword evidence="4" id="KW-0138">CF(0)</keyword>
<evidence type="ECO:0000256" key="9">
    <source>
        <dbReference type="ARBA" id="ARBA00023310"/>
    </source>
</evidence>
<evidence type="ECO:0000256" key="8">
    <source>
        <dbReference type="ARBA" id="ARBA00023136"/>
    </source>
</evidence>
<keyword evidence="7" id="KW-0496">Mitochondrion</keyword>
<dbReference type="GO" id="GO:0045259">
    <property type="term" value="C:proton-transporting ATP synthase complex"/>
    <property type="evidence" value="ECO:0007669"/>
    <property type="project" value="UniProtKB-KW"/>
</dbReference>
<sequence length="164" mass="18042">MSPATLFRQALARQALRQQHMAAQRRFASTSSDAAQKKAQDALASAQKNAEKVWENVQKLLGPVGEKAGQLLGSYKQPIVYNLSVAKELVKQVYVAEGLKPPTLAAFRSAYAEIWTQLTTAGFARRVTQNGEWAQLGVYGLQAYGLYKIGEMVGRRSVVGYNIH</sequence>
<evidence type="ECO:0000256" key="2">
    <source>
        <dbReference type="ARBA" id="ARBA00005699"/>
    </source>
</evidence>
<keyword evidence="5" id="KW-0375">Hydrogen ion transport</keyword>
<proteinExistence type="inferred from homology"/>
<comment type="subcellular location">
    <subcellularLocation>
        <location evidence="1">Mitochondrion membrane</location>
    </subcellularLocation>
</comment>
<dbReference type="GO" id="GO:0015986">
    <property type="term" value="P:proton motive force-driven ATP synthesis"/>
    <property type="evidence" value="ECO:0007669"/>
    <property type="project" value="InterPro"/>
</dbReference>
<evidence type="ECO:0000256" key="6">
    <source>
        <dbReference type="ARBA" id="ARBA00023065"/>
    </source>
</evidence>
<dbReference type="FunCoup" id="A0A409YGM7">
    <property type="interactions" value="1"/>
</dbReference>
<reference evidence="10 11" key="1">
    <citation type="journal article" date="2018" name="Evol. Lett.">
        <title>Horizontal gene cluster transfer increased hallucinogenic mushroom diversity.</title>
        <authorList>
            <person name="Reynolds H.T."/>
            <person name="Vijayakumar V."/>
            <person name="Gluck-Thaler E."/>
            <person name="Korotkin H.B."/>
            <person name="Matheny P.B."/>
            <person name="Slot J.C."/>
        </authorList>
    </citation>
    <scope>NUCLEOTIDE SEQUENCE [LARGE SCALE GENOMIC DNA]</scope>
    <source>
        <strain evidence="10 11">2629</strain>
    </source>
</reference>
<dbReference type="Pfam" id="PF04718">
    <property type="entry name" value="ATP-synt_G"/>
    <property type="match status" value="1"/>
</dbReference>
<comment type="caution">
    <text evidence="10">The sequence shown here is derived from an EMBL/GenBank/DDBJ whole genome shotgun (WGS) entry which is preliminary data.</text>
</comment>
<dbReference type="OrthoDB" id="437at2759"/>
<evidence type="ECO:0000313" key="10">
    <source>
        <dbReference type="EMBL" id="PPR02169.1"/>
    </source>
</evidence>
<dbReference type="STRING" id="181874.A0A409YGM7"/>
<keyword evidence="3" id="KW-0813">Transport</keyword>
<dbReference type="GO" id="GO:0031966">
    <property type="term" value="C:mitochondrial membrane"/>
    <property type="evidence" value="ECO:0007669"/>
    <property type="project" value="UniProtKB-SubCell"/>
</dbReference>
<dbReference type="InParanoid" id="A0A409YGM7"/>
<keyword evidence="8" id="KW-0472">Membrane</keyword>
<accession>A0A409YGM7</accession>
<comment type="similarity">
    <text evidence="2">Belongs to the ATPase g subunit family.</text>
</comment>
<gene>
    <name evidence="10" type="ORF">CVT24_011357</name>
</gene>